<evidence type="ECO:0000313" key="5">
    <source>
        <dbReference type="EMBL" id="TWT59189.1"/>
    </source>
</evidence>
<keyword evidence="6" id="KW-1185">Reference proteome</keyword>
<dbReference type="Pfam" id="PF07687">
    <property type="entry name" value="M20_dimer"/>
    <property type="match status" value="1"/>
</dbReference>
<keyword evidence="2 5" id="KW-0378">Hydrolase</keyword>
<dbReference type="SUPFAM" id="SSF55031">
    <property type="entry name" value="Bacterial exopeptidase dimerisation domain"/>
    <property type="match status" value="1"/>
</dbReference>
<dbReference type="Gene3D" id="3.40.630.10">
    <property type="entry name" value="Zn peptidases"/>
    <property type="match status" value="1"/>
</dbReference>
<organism evidence="5 6">
    <name type="scientific">Allorhodopirellula solitaria</name>
    <dbReference type="NCBI Taxonomy" id="2527987"/>
    <lineage>
        <taxon>Bacteria</taxon>
        <taxon>Pseudomonadati</taxon>
        <taxon>Planctomycetota</taxon>
        <taxon>Planctomycetia</taxon>
        <taxon>Pirellulales</taxon>
        <taxon>Pirellulaceae</taxon>
        <taxon>Allorhodopirellula</taxon>
    </lineage>
</organism>
<dbReference type="GO" id="GO:0008777">
    <property type="term" value="F:acetylornithine deacetylase activity"/>
    <property type="evidence" value="ECO:0007669"/>
    <property type="project" value="TreeGrafter"/>
</dbReference>
<dbReference type="InterPro" id="IPR002933">
    <property type="entry name" value="Peptidase_M20"/>
</dbReference>
<dbReference type="Proteomes" id="UP000318053">
    <property type="component" value="Unassembled WGS sequence"/>
</dbReference>
<proteinExistence type="predicted"/>
<keyword evidence="1" id="KW-0479">Metal-binding</keyword>
<evidence type="ECO:0000259" key="4">
    <source>
        <dbReference type="Pfam" id="PF07687"/>
    </source>
</evidence>
<dbReference type="PANTHER" id="PTHR43808:SF31">
    <property type="entry name" value="N-ACETYL-L-CITRULLINE DEACETYLASE"/>
    <property type="match status" value="1"/>
</dbReference>
<accession>A0A5C5X8Z1</accession>
<evidence type="ECO:0000256" key="3">
    <source>
        <dbReference type="ARBA" id="ARBA00023285"/>
    </source>
</evidence>
<evidence type="ECO:0000256" key="1">
    <source>
        <dbReference type="ARBA" id="ARBA00022723"/>
    </source>
</evidence>
<protein>
    <submittedName>
        <fullName evidence="5">Succinyl-diaminopimelate desuccinylase</fullName>
        <ecNumber evidence="5">3.5.1.18</ecNumber>
    </submittedName>
</protein>
<dbReference type="InterPro" id="IPR050072">
    <property type="entry name" value="Peptidase_M20A"/>
</dbReference>
<dbReference type="PANTHER" id="PTHR43808">
    <property type="entry name" value="ACETYLORNITHINE DEACETYLASE"/>
    <property type="match status" value="1"/>
</dbReference>
<name>A0A5C5X8Z1_9BACT</name>
<dbReference type="Pfam" id="PF01546">
    <property type="entry name" value="Peptidase_M20"/>
    <property type="match status" value="1"/>
</dbReference>
<dbReference type="InterPro" id="IPR036264">
    <property type="entry name" value="Bact_exopeptidase_dim_dom"/>
</dbReference>
<dbReference type="SUPFAM" id="SSF53187">
    <property type="entry name" value="Zn-dependent exopeptidases"/>
    <property type="match status" value="1"/>
</dbReference>
<comment type="caution">
    <text evidence="5">The sequence shown here is derived from an EMBL/GenBank/DDBJ whole genome shotgun (WGS) entry which is preliminary data.</text>
</comment>
<gene>
    <name evidence="5" type="primary">dapE_2</name>
    <name evidence="5" type="ORF">CA85_38850</name>
</gene>
<dbReference type="GO" id="GO:0006526">
    <property type="term" value="P:L-arginine biosynthetic process"/>
    <property type="evidence" value="ECO:0007669"/>
    <property type="project" value="TreeGrafter"/>
</dbReference>
<dbReference type="OrthoDB" id="9792335at2"/>
<dbReference type="RefSeq" id="WP_146392795.1">
    <property type="nucleotide sequence ID" value="NZ_SJPK01000011.1"/>
</dbReference>
<dbReference type="EMBL" id="SJPK01000011">
    <property type="protein sequence ID" value="TWT59189.1"/>
    <property type="molecule type" value="Genomic_DNA"/>
</dbReference>
<dbReference type="EC" id="3.5.1.18" evidence="5"/>
<keyword evidence="3" id="KW-0170">Cobalt</keyword>
<dbReference type="InterPro" id="IPR011650">
    <property type="entry name" value="Peptidase_M20_dimer"/>
</dbReference>
<dbReference type="Gene3D" id="3.30.70.360">
    <property type="match status" value="1"/>
</dbReference>
<reference evidence="5 6" key="1">
    <citation type="submission" date="2019-02" db="EMBL/GenBank/DDBJ databases">
        <title>Deep-cultivation of Planctomycetes and their phenomic and genomic characterization uncovers novel biology.</title>
        <authorList>
            <person name="Wiegand S."/>
            <person name="Jogler M."/>
            <person name="Boedeker C."/>
            <person name="Pinto D."/>
            <person name="Vollmers J."/>
            <person name="Rivas-Marin E."/>
            <person name="Kohn T."/>
            <person name="Peeters S.H."/>
            <person name="Heuer A."/>
            <person name="Rast P."/>
            <person name="Oberbeckmann S."/>
            <person name="Bunk B."/>
            <person name="Jeske O."/>
            <person name="Meyerdierks A."/>
            <person name="Storesund J.E."/>
            <person name="Kallscheuer N."/>
            <person name="Luecker S."/>
            <person name="Lage O.M."/>
            <person name="Pohl T."/>
            <person name="Merkel B.J."/>
            <person name="Hornburger P."/>
            <person name="Mueller R.-W."/>
            <person name="Bruemmer F."/>
            <person name="Labrenz M."/>
            <person name="Spormann A.M."/>
            <person name="Op Den Camp H."/>
            <person name="Overmann J."/>
            <person name="Amann R."/>
            <person name="Jetten M.S.M."/>
            <person name="Mascher T."/>
            <person name="Medema M.H."/>
            <person name="Devos D.P."/>
            <person name="Kaster A.-K."/>
            <person name="Ovreas L."/>
            <person name="Rohde M."/>
            <person name="Galperin M.Y."/>
            <person name="Jogler C."/>
        </authorList>
    </citation>
    <scope>NUCLEOTIDE SEQUENCE [LARGE SCALE GENOMIC DNA]</scope>
    <source>
        <strain evidence="5 6">CA85</strain>
    </source>
</reference>
<feature type="domain" description="Peptidase M20 dimerisation" evidence="4">
    <location>
        <begin position="176"/>
        <end position="286"/>
    </location>
</feature>
<dbReference type="GO" id="GO:0046872">
    <property type="term" value="F:metal ion binding"/>
    <property type="evidence" value="ECO:0007669"/>
    <property type="project" value="UniProtKB-KW"/>
</dbReference>
<dbReference type="GO" id="GO:0009014">
    <property type="term" value="F:succinyl-diaminopimelate desuccinylase activity"/>
    <property type="evidence" value="ECO:0007669"/>
    <property type="project" value="UniProtKB-EC"/>
</dbReference>
<sequence length="375" mass="41514">MAATSEHEHLRGRLTSLTRDLILIPSTEDRPSERQRSFEFLRHHLDSTPGVRLDMFDRNGHQSLVVRPEGCVAPEILLCGHIDVIEHSEPDCYHSRVENGRIIGPGSGDMKGQIAIMIELMRSIHRRSTGASVGLAITSDEERGGADGVRFLLDEIGLRCGIAIIPDGGSLNEITTAEKGVLHARLSHDGHEAHAARPWLGENAIERLLPPLNRLMEHFRQYWPDAPIDPRVDHWFPTCSITMCESENTTVNRIPSSASAVIDVRFPPPHSVESILADVAEVMGEDCEVEPLMTAAPTDLAPDPRFCEATAAETGLSVVMSRASGGSDGRFFRTHDIPVNLSRPLVGNLHAIDEWIDIESMVTYYHICKRYIEGH</sequence>
<dbReference type="AlphaFoldDB" id="A0A5C5X8Z1"/>
<evidence type="ECO:0000313" key="6">
    <source>
        <dbReference type="Proteomes" id="UP000318053"/>
    </source>
</evidence>
<evidence type="ECO:0000256" key="2">
    <source>
        <dbReference type="ARBA" id="ARBA00022801"/>
    </source>
</evidence>